<protein>
    <submittedName>
        <fullName evidence="2">Uncharacterized protein</fullName>
    </submittedName>
</protein>
<dbReference type="AlphaFoldDB" id="A0A8K0S5R5"/>
<keyword evidence="1" id="KW-0812">Transmembrane</keyword>
<dbReference type="EMBL" id="JAGPXF010000001">
    <property type="protein sequence ID" value="KAH7262984.1"/>
    <property type="molecule type" value="Genomic_DNA"/>
</dbReference>
<evidence type="ECO:0000256" key="1">
    <source>
        <dbReference type="SAM" id="Phobius"/>
    </source>
</evidence>
<keyword evidence="3" id="KW-1185">Reference proteome</keyword>
<dbReference type="OrthoDB" id="5091169at2759"/>
<reference evidence="2" key="1">
    <citation type="journal article" date="2021" name="Nat. Commun.">
        <title>Genetic determinants of endophytism in the Arabidopsis root mycobiome.</title>
        <authorList>
            <person name="Mesny F."/>
            <person name="Miyauchi S."/>
            <person name="Thiergart T."/>
            <person name="Pickel B."/>
            <person name="Atanasova L."/>
            <person name="Karlsson M."/>
            <person name="Huettel B."/>
            <person name="Barry K.W."/>
            <person name="Haridas S."/>
            <person name="Chen C."/>
            <person name="Bauer D."/>
            <person name="Andreopoulos W."/>
            <person name="Pangilinan J."/>
            <person name="LaButti K."/>
            <person name="Riley R."/>
            <person name="Lipzen A."/>
            <person name="Clum A."/>
            <person name="Drula E."/>
            <person name="Henrissat B."/>
            <person name="Kohler A."/>
            <person name="Grigoriev I.V."/>
            <person name="Martin F.M."/>
            <person name="Hacquard S."/>
        </authorList>
    </citation>
    <scope>NUCLEOTIDE SEQUENCE</scope>
    <source>
        <strain evidence="2">MPI-SDFR-AT-0068</strain>
    </source>
</reference>
<gene>
    <name evidence="2" type="ORF">BKA59DRAFT_449201</name>
</gene>
<evidence type="ECO:0000313" key="3">
    <source>
        <dbReference type="Proteomes" id="UP000813427"/>
    </source>
</evidence>
<keyword evidence="1" id="KW-0472">Membrane</keyword>
<accession>A0A8K0S5R5</accession>
<organism evidence="2 3">
    <name type="scientific">Fusarium tricinctum</name>
    <dbReference type="NCBI Taxonomy" id="61284"/>
    <lineage>
        <taxon>Eukaryota</taxon>
        <taxon>Fungi</taxon>
        <taxon>Dikarya</taxon>
        <taxon>Ascomycota</taxon>
        <taxon>Pezizomycotina</taxon>
        <taxon>Sordariomycetes</taxon>
        <taxon>Hypocreomycetidae</taxon>
        <taxon>Hypocreales</taxon>
        <taxon>Nectriaceae</taxon>
        <taxon>Fusarium</taxon>
        <taxon>Fusarium tricinctum species complex</taxon>
    </lineage>
</organism>
<proteinExistence type="predicted"/>
<keyword evidence="1" id="KW-1133">Transmembrane helix</keyword>
<comment type="caution">
    <text evidence="2">The sequence shown here is derived from an EMBL/GenBank/DDBJ whole genome shotgun (WGS) entry which is preliminary data.</text>
</comment>
<feature type="transmembrane region" description="Helical" evidence="1">
    <location>
        <begin position="17"/>
        <end position="39"/>
    </location>
</feature>
<sequence length="106" mass="11565">MSTSHVIRHLSSSDTNVIVAILSAVVFIIFLWIVLCFTWRTTRPQTPSIDGRDSAVDEEEAERFYAFRIVQPSSINALGQRMYPMAAVPASGPDPGPSERGGATAK</sequence>
<name>A0A8K0S5R5_9HYPO</name>
<dbReference type="Proteomes" id="UP000813427">
    <property type="component" value="Unassembled WGS sequence"/>
</dbReference>
<evidence type="ECO:0000313" key="2">
    <source>
        <dbReference type="EMBL" id="KAH7262984.1"/>
    </source>
</evidence>